<dbReference type="KEGG" id="kpf:IX53_03740"/>
<dbReference type="Gene3D" id="3.10.310.20">
    <property type="entry name" value="DHHA2 domain"/>
    <property type="match status" value="1"/>
</dbReference>
<feature type="domain" description="CBS" evidence="9">
    <location>
        <begin position="77"/>
        <end position="135"/>
    </location>
</feature>
<dbReference type="SUPFAM" id="SSF75138">
    <property type="entry name" value="HprK N-terminal domain-like"/>
    <property type="match status" value="1"/>
</dbReference>
<dbReference type="SMART" id="SM01131">
    <property type="entry name" value="DHHA2"/>
    <property type="match status" value="1"/>
</dbReference>
<dbReference type="InterPro" id="IPR010766">
    <property type="entry name" value="DRTGG"/>
</dbReference>
<evidence type="ECO:0000256" key="8">
    <source>
        <dbReference type="PROSITE-ProRule" id="PRU00703"/>
    </source>
</evidence>
<name>A0A0G2Z9F4_9BACT</name>
<evidence type="ECO:0000256" key="6">
    <source>
        <dbReference type="ARBA" id="ARBA00032535"/>
    </source>
</evidence>
<dbReference type="PANTHER" id="PTHR12112:SF22">
    <property type="entry name" value="MANGANESE-DEPENDENT INORGANIC PYROPHOSPHATASE-RELATED"/>
    <property type="match status" value="1"/>
</dbReference>
<dbReference type="Gene3D" id="3.90.1280.20">
    <property type="match status" value="1"/>
</dbReference>
<dbReference type="SUPFAM" id="SSF64182">
    <property type="entry name" value="DHH phosphoesterases"/>
    <property type="match status" value="1"/>
</dbReference>
<dbReference type="InterPro" id="IPR000644">
    <property type="entry name" value="CBS_dom"/>
</dbReference>
<dbReference type="InterPro" id="IPR001667">
    <property type="entry name" value="DDH_dom"/>
</dbReference>
<dbReference type="SMART" id="SM00116">
    <property type="entry name" value="CBS"/>
    <property type="match status" value="2"/>
</dbReference>
<protein>
    <recommendedName>
        <fullName evidence="2">inorganic diphosphatase</fullName>
        <ecNumber evidence="2">3.6.1.1</ecNumber>
    </recommendedName>
    <alternativeName>
        <fullName evidence="6">Pyrophosphate phospho-hydrolase</fullName>
    </alternativeName>
</protein>
<comment type="catalytic activity">
    <reaction evidence="7">
        <text>diphosphate + H2O = 2 phosphate + H(+)</text>
        <dbReference type="Rhea" id="RHEA:24576"/>
        <dbReference type="ChEBI" id="CHEBI:15377"/>
        <dbReference type="ChEBI" id="CHEBI:15378"/>
        <dbReference type="ChEBI" id="CHEBI:33019"/>
        <dbReference type="ChEBI" id="CHEBI:43474"/>
        <dbReference type="EC" id="3.6.1.1"/>
    </reaction>
</comment>
<keyword evidence="5" id="KW-0464">Manganese</keyword>
<dbReference type="PROSITE" id="PS51371">
    <property type="entry name" value="CBS"/>
    <property type="match status" value="2"/>
</dbReference>
<evidence type="ECO:0000256" key="2">
    <source>
        <dbReference type="ARBA" id="ARBA00012146"/>
    </source>
</evidence>
<dbReference type="PANTHER" id="PTHR12112">
    <property type="entry name" value="BNIP - RELATED"/>
    <property type="match status" value="1"/>
</dbReference>
<dbReference type="GO" id="GO:0004427">
    <property type="term" value="F:inorganic diphosphate phosphatase activity"/>
    <property type="evidence" value="ECO:0007669"/>
    <property type="project" value="UniProtKB-EC"/>
</dbReference>
<evidence type="ECO:0000256" key="1">
    <source>
        <dbReference type="ARBA" id="ARBA00001936"/>
    </source>
</evidence>
<dbReference type="EC" id="3.6.1.1" evidence="2"/>
<evidence type="ECO:0000256" key="7">
    <source>
        <dbReference type="ARBA" id="ARBA00047820"/>
    </source>
</evidence>
<evidence type="ECO:0000256" key="5">
    <source>
        <dbReference type="ARBA" id="ARBA00023211"/>
    </source>
</evidence>
<dbReference type="AlphaFoldDB" id="A0A0G2Z9F4"/>
<dbReference type="InterPro" id="IPR038763">
    <property type="entry name" value="DHH_sf"/>
</dbReference>
<dbReference type="Pfam" id="PF07085">
    <property type="entry name" value="DRTGG"/>
    <property type="match status" value="1"/>
</dbReference>
<keyword evidence="4" id="KW-0378">Hydrolase</keyword>
<reference evidence="10 11" key="1">
    <citation type="submission" date="2015-04" db="EMBL/GenBank/DDBJ databases">
        <title>Complete Genome Sequence of Kosmotoga pacifica SLHLJ1.</title>
        <authorList>
            <person name="Jiang L.J."/>
            <person name="Shao Z.Z."/>
            <person name="Jebbar M."/>
        </authorList>
    </citation>
    <scope>NUCLEOTIDE SEQUENCE [LARGE SCALE GENOMIC DNA]</scope>
    <source>
        <strain evidence="10 11">SLHLJ1</strain>
    </source>
</reference>
<dbReference type="InterPro" id="IPR028979">
    <property type="entry name" value="Ser_kin/Pase_Hpr-like_N_sf"/>
</dbReference>
<sequence>MLSREKIYVFGHRQPDTDSIASVIGYSYMKNQTDVTNKYIPCRCGPLNNESKFLLSYFDIEPPILMETVDPIVGDLVLRNPIVASEDTSIYEIARIMEESNVKVVPIVDSDFKPIGIVSERQLARTYVKRLSVDSLELHPINVNTIAQLLKGKVHVAPPANILKGKVHIAIDSIDNFIKRVREADLVIVGNNLQMQRELVKKNVALMILTNSLTPSGEIIELARKKGVGILSTQHGPFGVGKLINLSIPAKKVMGTNFITATLDEKLEDIKAKIYESKERFALALDDEKKLVGVITRTNLLYDTRKKVILLDHNERPQAVDGLEQAELLEVIDHHRLGGLTTLKPVRFHNEPVGSTSTIVGEWFLKYCTKKNPQIAGVLTGGIISDTLAFRLSTTTEKDIKVAQDLAKIANIDLEEFARDLLHKGLDLTGKAPYEVVVRDVKEYVIGGYNIVIAQVMVMDMNQVKNRRQEFREALKRLYRDYRADIVFLLFTNVPENQSEVWVEGQKEIIEEAFNVKLDDDNSVVLKGVMSRKKDFLPPIGEVLRKKR</sequence>
<dbReference type="InterPro" id="IPR038222">
    <property type="entry name" value="DHHA2_dom_sf"/>
</dbReference>
<dbReference type="EMBL" id="CP011232">
    <property type="protein sequence ID" value="AKI98235.1"/>
    <property type="molecule type" value="Genomic_DNA"/>
</dbReference>
<dbReference type="InterPro" id="IPR046342">
    <property type="entry name" value="CBS_dom_sf"/>
</dbReference>
<keyword evidence="8" id="KW-0129">CBS domain</keyword>
<dbReference type="Pfam" id="PF02833">
    <property type="entry name" value="DHHA2"/>
    <property type="match status" value="1"/>
</dbReference>
<dbReference type="Gene3D" id="3.40.1390.20">
    <property type="entry name" value="HprK N-terminal domain-like"/>
    <property type="match status" value="1"/>
</dbReference>
<feature type="domain" description="CBS" evidence="9">
    <location>
        <begin position="254"/>
        <end position="311"/>
    </location>
</feature>
<evidence type="ECO:0000256" key="4">
    <source>
        <dbReference type="ARBA" id="ARBA00022801"/>
    </source>
</evidence>
<dbReference type="CDD" id="cd02205">
    <property type="entry name" value="CBS_pair_SF"/>
    <property type="match status" value="1"/>
</dbReference>
<evidence type="ECO:0000256" key="3">
    <source>
        <dbReference type="ARBA" id="ARBA00022723"/>
    </source>
</evidence>
<comment type="cofactor">
    <cofactor evidence="1">
        <name>Mn(2+)</name>
        <dbReference type="ChEBI" id="CHEBI:29035"/>
    </cofactor>
</comment>
<dbReference type="Gene3D" id="3.90.1640.10">
    <property type="entry name" value="inorganic pyrophosphatase (n-terminal core)"/>
    <property type="match status" value="2"/>
</dbReference>
<accession>A0A0G2Z9F4</accession>
<keyword evidence="3" id="KW-0479">Metal-binding</keyword>
<dbReference type="GO" id="GO:0046872">
    <property type="term" value="F:metal ion binding"/>
    <property type="evidence" value="ECO:0007669"/>
    <property type="project" value="UniProtKB-KW"/>
</dbReference>
<dbReference type="PATRIC" id="fig|1330330.3.peg.751"/>
<dbReference type="NCBIfam" id="NF011443">
    <property type="entry name" value="PRK14869.1-5"/>
    <property type="match status" value="1"/>
</dbReference>
<dbReference type="GO" id="GO:0005737">
    <property type="term" value="C:cytoplasm"/>
    <property type="evidence" value="ECO:0007669"/>
    <property type="project" value="InterPro"/>
</dbReference>
<dbReference type="Pfam" id="PF00571">
    <property type="entry name" value="CBS"/>
    <property type="match status" value="2"/>
</dbReference>
<dbReference type="Proteomes" id="UP000035159">
    <property type="component" value="Chromosome"/>
</dbReference>
<evidence type="ECO:0000259" key="9">
    <source>
        <dbReference type="PROSITE" id="PS51371"/>
    </source>
</evidence>
<gene>
    <name evidence="10" type="ORF">IX53_03740</name>
</gene>
<dbReference type="STRING" id="1330330.IX53_03740"/>
<dbReference type="SUPFAM" id="SSF54631">
    <property type="entry name" value="CBS-domain pair"/>
    <property type="match status" value="1"/>
</dbReference>
<dbReference type="NCBIfam" id="NF011442">
    <property type="entry name" value="PRK14869.1-4"/>
    <property type="match status" value="1"/>
</dbReference>
<organism evidence="10 11">
    <name type="scientific">Kosmotoga pacifica</name>
    <dbReference type="NCBI Taxonomy" id="1330330"/>
    <lineage>
        <taxon>Bacteria</taxon>
        <taxon>Thermotogati</taxon>
        <taxon>Thermotogota</taxon>
        <taxon>Thermotogae</taxon>
        <taxon>Kosmotogales</taxon>
        <taxon>Kosmotogaceae</taxon>
        <taxon>Kosmotoga</taxon>
    </lineage>
</organism>
<dbReference type="InterPro" id="IPR004097">
    <property type="entry name" value="DHHA2"/>
</dbReference>
<dbReference type="Pfam" id="PF01368">
    <property type="entry name" value="DHH"/>
    <property type="match status" value="1"/>
</dbReference>
<proteinExistence type="predicted"/>
<keyword evidence="11" id="KW-1185">Reference proteome</keyword>
<evidence type="ECO:0000313" key="10">
    <source>
        <dbReference type="EMBL" id="AKI98235.1"/>
    </source>
</evidence>
<evidence type="ECO:0000313" key="11">
    <source>
        <dbReference type="Proteomes" id="UP000035159"/>
    </source>
</evidence>